<sequence length="117" mass="13370">MNLSLCLFLLLSFICIDALIIYRRTPKPKLVCREERDWHSRGSNFSAELDVVENSDEVLRVVKRAANSEEPVIFLNTEEPKSATDNDFDLVSDALSDEEKKIVKEKIIKTCNALKLN</sequence>
<dbReference type="EMBL" id="AZBU02000001">
    <property type="protein sequence ID" value="TMS37982.1"/>
    <property type="molecule type" value="Genomic_DNA"/>
</dbReference>
<keyword evidence="1" id="KW-0732">Signal</keyword>
<reference evidence="2 3" key="2">
    <citation type="journal article" date="2019" name="G3 (Bethesda)">
        <title>Hybrid Assembly of the Genome of the Entomopathogenic Nematode Steinernema carpocapsae Identifies the X-Chromosome.</title>
        <authorList>
            <person name="Serra L."/>
            <person name="Macchietto M."/>
            <person name="Macias-Munoz A."/>
            <person name="McGill C.J."/>
            <person name="Rodriguez I.M."/>
            <person name="Rodriguez B."/>
            <person name="Murad R."/>
            <person name="Mortazavi A."/>
        </authorList>
    </citation>
    <scope>NUCLEOTIDE SEQUENCE [LARGE SCALE GENOMIC DNA]</scope>
    <source>
        <strain evidence="2 3">ALL</strain>
    </source>
</reference>
<accession>A0A4U8UX78</accession>
<reference evidence="2 3" key="1">
    <citation type="journal article" date="2015" name="Genome Biol.">
        <title>Comparative genomics of Steinernema reveals deeply conserved gene regulatory networks.</title>
        <authorList>
            <person name="Dillman A.R."/>
            <person name="Macchietto M."/>
            <person name="Porter C.F."/>
            <person name="Rogers A."/>
            <person name="Williams B."/>
            <person name="Antoshechkin I."/>
            <person name="Lee M.M."/>
            <person name="Goodwin Z."/>
            <person name="Lu X."/>
            <person name="Lewis E.E."/>
            <person name="Goodrich-Blair H."/>
            <person name="Stock S.P."/>
            <person name="Adams B.J."/>
            <person name="Sternberg P.W."/>
            <person name="Mortazavi A."/>
        </authorList>
    </citation>
    <scope>NUCLEOTIDE SEQUENCE [LARGE SCALE GENOMIC DNA]</scope>
    <source>
        <strain evidence="2 3">ALL</strain>
    </source>
</reference>
<feature type="signal peptide" evidence="1">
    <location>
        <begin position="1"/>
        <end position="18"/>
    </location>
</feature>
<evidence type="ECO:0000313" key="2">
    <source>
        <dbReference type="EMBL" id="TMS37982.1"/>
    </source>
</evidence>
<evidence type="ECO:0000313" key="3">
    <source>
        <dbReference type="Proteomes" id="UP000298663"/>
    </source>
</evidence>
<dbReference type="AlphaFoldDB" id="A0A4U8UX78"/>
<dbReference type="OrthoDB" id="5875347at2759"/>
<feature type="chain" id="PRO_5020925072" evidence="1">
    <location>
        <begin position="19"/>
        <end position="117"/>
    </location>
</feature>
<keyword evidence="3" id="KW-1185">Reference proteome</keyword>
<comment type="caution">
    <text evidence="2">The sequence shown here is derived from an EMBL/GenBank/DDBJ whole genome shotgun (WGS) entry which is preliminary data.</text>
</comment>
<dbReference type="Proteomes" id="UP000298663">
    <property type="component" value="Unassembled WGS sequence"/>
</dbReference>
<proteinExistence type="predicted"/>
<evidence type="ECO:0000256" key="1">
    <source>
        <dbReference type="SAM" id="SignalP"/>
    </source>
</evidence>
<organism evidence="2 3">
    <name type="scientific">Steinernema carpocapsae</name>
    <name type="common">Entomopathogenic nematode</name>
    <dbReference type="NCBI Taxonomy" id="34508"/>
    <lineage>
        <taxon>Eukaryota</taxon>
        <taxon>Metazoa</taxon>
        <taxon>Ecdysozoa</taxon>
        <taxon>Nematoda</taxon>
        <taxon>Chromadorea</taxon>
        <taxon>Rhabditida</taxon>
        <taxon>Tylenchina</taxon>
        <taxon>Panagrolaimomorpha</taxon>
        <taxon>Strongyloidoidea</taxon>
        <taxon>Steinernematidae</taxon>
        <taxon>Steinernema</taxon>
    </lineage>
</organism>
<gene>
    <name evidence="2" type="ORF">L596_004805</name>
</gene>
<protein>
    <submittedName>
        <fullName evidence="2">Uncharacterized protein</fullName>
    </submittedName>
</protein>
<name>A0A4U8UX78_STECR</name>